<dbReference type="Gene3D" id="3.40.50.300">
    <property type="entry name" value="P-loop containing nucleotide triphosphate hydrolases"/>
    <property type="match status" value="1"/>
</dbReference>
<evidence type="ECO:0000256" key="17">
    <source>
        <dbReference type="SAM" id="MobiDB-lite"/>
    </source>
</evidence>
<evidence type="ECO:0000256" key="4">
    <source>
        <dbReference type="ARBA" id="ARBA00011903"/>
    </source>
</evidence>
<evidence type="ECO:0000256" key="3">
    <source>
        <dbReference type="ARBA" id="ARBA00008883"/>
    </source>
</evidence>
<dbReference type="Pfam" id="PF13807">
    <property type="entry name" value="GNVR"/>
    <property type="match status" value="1"/>
</dbReference>
<dbReference type="InterPro" id="IPR027417">
    <property type="entry name" value="P-loop_NTPase"/>
</dbReference>
<evidence type="ECO:0000256" key="11">
    <source>
        <dbReference type="ARBA" id="ARBA00022840"/>
    </source>
</evidence>
<evidence type="ECO:0000256" key="2">
    <source>
        <dbReference type="ARBA" id="ARBA00007316"/>
    </source>
</evidence>
<sequence length="776" mass="82624">MPEPVGMSGPGRAGKQMAGARGRAGGPHAAPIAAAERSYDFSADESSVGQALRSARAKIRRHRVPIAIVVALALLVALVATLLATPLYEAEASVQIRQAADNVLGEDLDSDRALRASSLDAERFLNSQLEILRSRGLAERVVRKLDLAADPGFAQEMGMAAPSLAPGMMAEATATAIVQERTTAILSRDTDIARITVASADRALAAKIANAFAEELIAANLQRDFDSAAYARTFIAGQLEDARADLEKSERALNDYARQARLIRLDDAGAAEGTVRNTSVTVGNLAMLNEAATAAGAERAAAEARWQAERAQPLLSSQAVLSNPTVQALMTRRSQLDAELQAQRLRYVDEHPAIRELQRQLEVTQAQLQQTATQIRNATRTQYLAAQLAEDRLREQVGNQEQATLAEQDRTVRYNTLAREADTNRALYDGLLQRSRQLNAAAGIAASNIAIIDRARPPSLPSSPNLLHNLLVGLAAGLLLAAVLVFVREHLDEIIRIPEDVEAKSGLPLLGVIPAASGDLVQELADPCSFVGEAYASLRGLVLHASPLGLPQILMITSARPAEGKTTTSYALAAGLARMGRHVILVDADMRRPSAHQIAGTGNETGLSSVLTDLATLEEVIRPLDVAGLSILTAGPTLSNAGELLATPRFAALLEQLAGTFDAVIVDSPPVLGLADAPAIAALADAVILVVEADVARRRTVRNALARLRQVQAVVLGATLTKFDADAAAHSNSAYGNLDYYRYPAYGGEPDALNAARLGSRWELPWTRSRGERRRA</sequence>
<dbReference type="InterPro" id="IPR003856">
    <property type="entry name" value="LPS_length_determ_N"/>
</dbReference>
<comment type="catalytic activity">
    <reaction evidence="15">
        <text>L-tyrosyl-[protein] + ATP = O-phospho-L-tyrosyl-[protein] + ADP + H(+)</text>
        <dbReference type="Rhea" id="RHEA:10596"/>
        <dbReference type="Rhea" id="RHEA-COMP:10136"/>
        <dbReference type="Rhea" id="RHEA-COMP:20101"/>
        <dbReference type="ChEBI" id="CHEBI:15378"/>
        <dbReference type="ChEBI" id="CHEBI:30616"/>
        <dbReference type="ChEBI" id="CHEBI:46858"/>
        <dbReference type="ChEBI" id="CHEBI:61978"/>
        <dbReference type="ChEBI" id="CHEBI:456216"/>
        <dbReference type="EC" id="2.7.10.2"/>
    </reaction>
</comment>
<keyword evidence="8 18" id="KW-0812">Transmembrane</keyword>
<evidence type="ECO:0000256" key="16">
    <source>
        <dbReference type="SAM" id="Coils"/>
    </source>
</evidence>
<evidence type="ECO:0000256" key="12">
    <source>
        <dbReference type="ARBA" id="ARBA00022989"/>
    </source>
</evidence>
<evidence type="ECO:0000256" key="10">
    <source>
        <dbReference type="ARBA" id="ARBA00022777"/>
    </source>
</evidence>
<evidence type="ECO:0000256" key="8">
    <source>
        <dbReference type="ARBA" id="ARBA00022692"/>
    </source>
</evidence>
<accession>A0ABU2ZHF9</accession>
<keyword evidence="6" id="KW-0997">Cell inner membrane</keyword>
<evidence type="ECO:0000256" key="5">
    <source>
        <dbReference type="ARBA" id="ARBA00022475"/>
    </source>
</evidence>
<dbReference type="Proteomes" id="UP001259803">
    <property type="component" value="Unassembled WGS sequence"/>
</dbReference>
<name>A0ABU2ZHF9_9SPHN</name>
<keyword evidence="9" id="KW-0547">Nucleotide-binding</keyword>
<keyword evidence="23" id="KW-1185">Reference proteome</keyword>
<proteinExistence type="inferred from homology"/>
<feature type="transmembrane region" description="Helical" evidence="18">
    <location>
        <begin position="66"/>
        <end position="88"/>
    </location>
</feature>
<dbReference type="Pfam" id="PF13614">
    <property type="entry name" value="AAA_31"/>
    <property type="match status" value="1"/>
</dbReference>
<dbReference type="EMBL" id="JAVRHS010000003">
    <property type="protein sequence ID" value="MDT0575734.1"/>
    <property type="molecule type" value="Genomic_DNA"/>
</dbReference>
<dbReference type="GO" id="GO:0004715">
    <property type="term" value="F:non-membrane spanning protein tyrosine kinase activity"/>
    <property type="evidence" value="ECO:0007669"/>
    <property type="project" value="UniProtKB-EC"/>
</dbReference>
<feature type="region of interest" description="Disordered" evidence="17">
    <location>
        <begin position="1"/>
        <end position="29"/>
    </location>
</feature>
<comment type="caution">
    <text evidence="22">The sequence shown here is derived from an EMBL/GenBank/DDBJ whole genome shotgun (WGS) entry which is preliminary data.</text>
</comment>
<evidence type="ECO:0000256" key="13">
    <source>
        <dbReference type="ARBA" id="ARBA00023136"/>
    </source>
</evidence>
<keyword evidence="13 18" id="KW-0472">Membrane</keyword>
<evidence type="ECO:0000313" key="23">
    <source>
        <dbReference type="Proteomes" id="UP001259803"/>
    </source>
</evidence>
<evidence type="ECO:0000256" key="9">
    <source>
        <dbReference type="ARBA" id="ARBA00022741"/>
    </source>
</evidence>
<protein>
    <recommendedName>
        <fullName evidence="4">non-specific protein-tyrosine kinase</fullName>
        <ecNumber evidence="4">2.7.10.2</ecNumber>
    </recommendedName>
</protein>
<keyword evidence="7 22" id="KW-0808">Transferase</keyword>
<evidence type="ECO:0000259" key="21">
    <source>
        <dbReference type="Pfam" id="PF13807"/>
    </source>
</evidence>
<feature type="coiled-coil region" evidence="16">
    <location>
        <begin position="354"/>
        <end position="381"/>
    </location>
</feature>
<evidence type="ECO:0000256" key="1">
    <source>
        <dbReference type="ARBA" id="ARBA00004429"/>
    </source>
</evidence>
<evidence type="ECO:0000256" key="14">
    <source>
        <dbReference type="ARBA" id="ARBA00023137"/>
    </source>
</evidence>
<dbReference type="PANTHER" id="PTHR32309:SF13">
    <property type="entry name" value="FERRIC ENTEROBACTIN TRANSPORT PROTEIN FEPE"/>
    <property type="match status" value="1"/>
</dbReference>
<gene>
    <name evidence="22" type="ORF">RM533_06005</name>
</gene>
<evidence type="ECO:0000256" key="6">
    <source>
        <dbReference type="ARBA" id="ARBA00022519"/>
    </source>
</evidence>
<evidence type="ECO:0000259" key="19">
    <source>
        <dbReference type="Pfam" id="PF02706"/>
    </source>
</evidence>
<comment type="similarity">
    <text evidence="2">Belongs to the CpsD/CapB family.</text>
</comment>
<dbReference type="Pfam" id="PF02706">
    <property type="entry name" value="Wzz"/>
    <property type="match status" value="1"/>
</dbReference>
<dbReference type="PANTHER" id="PTHR32309">
    <property type="entry name" value="TYROSINE-PROTEIN KINASE"/>
    <property type="match status" value="1"/>
</dbReference>
<dbReference type="InterPro" id="IPR005702">
    <property type="entry name" value="Wzc-like_C"/>
</dbReference>
<evidence type="ECO:0000259" key="20">
    <source>
        <dbReference type="Pfam" id="PF13614"/>
    </source>
</evidence>
<feature type="domain" description="AAA" evidence="20">
    <location>
        <begin position="563"/>
        <end position="712"/>
    </location>
</feature>
<evidence type="ECO:0000256" key="15">
    <source>
        <dbReference type="ARBA" id="ARBA00051245"/>
    </source>
</evidence>
<reference evidence="22 23" key="1">
    <citation type="submission" date="2023-09" db="EMBL/GenBank/DDBJ databases">
        <authorList>
            <person name="Rey-Velasco X."/>
        </authorList>
    </citation>
    <scope>NUCLEOTIDE SEQUENCE [LARGE SCALE GENOMIC DNA]</scope>
    <source>
        <strain evidence="22 23">F390</strain>
    </source>
</reference>
<feature type="compositionally biased region" description="Low complexity" evidence="17">
    <location>
        <begin position="13"/>
        <end position="29"/>
    </location>
</feature>
<keyword evidence="16" id="KW-0175">Coiled coil</keyword>
<keyword evidence="11" id="KW-0067">ATP-binding</keyword>
<feature type="domain" description="Polysaccharide chain length determinant N-terminal" evidence="19">
    <location>
        <begin position="58"/>
        <end position="145"/>
    </location>
</feature>
<dbReference type="CDD" id="cd05387">
    <property type="entry name" value="BY-kinase"/>
    <property type="match status" value="1"/>
</dbReference>
<keyword evidence="12 18" id="KW-1133">Transmembrane helix</keyword>
<feature type="domain" description="Tyrosine-protein kinase G-rich" evidence="21">
    <location>
        <begin position="416"/>
        <end position="489"/>
    </location>
</feature>
<organism evidence="22 23">
    <name type="scientific">Croceicoccus esteveae</name>
    <dbReference type="NCBI Taxonomy" id="3075597"/>
    <lineage>
        <taxon>Bacteria</taxon>
        <taxon>Pseudomonadati</taxon>
        <taxon>Pseudomonadota</taxon>
        <taxon>Alphaproteobacteria</taxon>
        <taxon>Sphingomonadales</taxon>
        <taxon>Erythrobacteraceae</taxon>
        <taxon>Croceicoccus</taxon>
    </lineage>
</organism>
<dbReference type="RefSeq" id="WP_311340304.1">
    <property type="nucleotide sequence ID" value="NZ_JAVRHS010000003.1"/>
</dbReference>
<evidence type="ECO:0000256" key="18">
    <source>
        <dbReference type="SAM" id="Phobius"/>
    </source>
</evidence>
<dbReference type="NCBIfam" id="TIGR01007">
    <property type="entry name" value="eps_fam"/>
    <property type="match status" value="1"/>
</dbReference>
<dbReference type="SUPFAM" id="SSF52540">
    <property type="entry name" value="P-loop containing nucleoside triphosphate hydrolases"/>
    <property type="match status" value="1"/>
</dbReference>
<dbReference type="InterPro" id="IPR025669">
    <property type="entry name" value="AAA_dom"/>
</dbReference>
<evidence type="ECO:0000256" key="7">
    <source>
        <dbReference type="ARBA" id="ARBA00022679"/>
    </source>
</evidence>
<keyword evidence="10" id="KW-0418">Kinase</keyword>
<comment type="similarity">
    <text evidence="3">Belongs to the etk/wzc family.</text>
</comment>
<dbReference type="EC" id="2.7.10.2" evidence="4"/>
<keyword evidence="5" id="KW-1003">Cell membrane</keyword>
<keyword evidence="14" id="KW-0829">Tyrosine-protein kinase</keyword>
<comment type="subcellular location">
    <subcellularLocation>
        <location evidence="1">Cell inner membrane</location>
        <topology evidence="1">Multi-pass membrane protein</topology>
    </subcellularLocation>
</comment>
<evidence type="ECO:0000313" key="22">
    <source>
        <dbReference type="EMBL" id="MDT0575734.1"/>
    </source>
</evidence>
<dbReference type="InterPro" id="IPR032807">
    <property type="entry name" value="GNVR"/>
</dbReference>
<dbReference type="InterPro" id="IPR050445">
    <property type="entry name" value="Bact_polysacc_biosynth/exp"/>
</dbReference>